<protein>
    <recommendedName>
        <fullName evidence="3">HEAT repeat domain-containing protein</fullName>
    </recommendedName>
</protein>
<dbReference type="EMBL" id="BHYL01000151">
    <property type="protein sequence ID" value="GCD20458.1"/>
    <property type="molecule type" value="Genomic_DNA"/>
</dbReference>
<reference evidence="1 2" key="1">
    <citation type="submission" date="2018-11" db="EMBL/GenBank/DDBJ databases">
        <title>Draft genome sequence of Cellulomonas takizawaensis strain TKZ-21.</title>
        <authorList>
            <person name="Yamamura H."/>
            <person name="Hayashi T."/>
            <person name="Hamada M."/>
            <person name="Serisawa Y."/>
            <person name="Matsuyama K."/>
            <person name="Nakagawa Y."/>
            <person name="Otoguro M."/>
            <person name="Yanagida F."/>
            <person name="Hayakawa M."/>
        </authorList>
    </citation>
    <scope>NUCLEOTIDE SEQUENCE [LARGE SCALE GENOMIC DNA]</scope>
    <source>
        <strain evidence="1 2">TKZ-21</strain>
    </source>
</reference>
<dbReference type="Proteomes" id="UP000288246">
    <property type="component" value="Unassembled WGS sequence"/>
</dbReference>
<proteinExistence type="predicted"/>
<keyword evidence="2" id="KW-1185">Reference proteome</keyword>
<dbReference type="OrthoDB" id="9847435at2"/>
<sequence length="262" mass="27025">MGSIVTPVTTFADVPAAWLDHLDRRTRSTVGARCARADLVVLGEGRGGDLEVTAVLLSAGGGAGAGDGAGAGGRRGAGVVSLPPPSRDFDGSQALAPSVLERERALVFAVVRDDGPPAPIDGPGAVVGEETSGDLERQVAAVRWYAALPTGDAREAALLAAAEDGDPAVVSSALRALADERRTSAVEALEMLADAPDSPPVRGSLAATAMWVLGARDRAERVLGEVVDRTGRDRFRRLWGVREVEGDETLLVAPDPQHVAFA</sequence>
<dbReference type="AlphaFoldDB" id="A0A401V0J5"/>
<evidence type="ECO:0008006" key="3">
    <source>
        <dbReference type="Google" id="ProtNLM"/>
    </source>
</evidence>
<dbReference type="RefSeq" id="WP_124342964.1">
    <property type="nucleotide sequence ID" value="NZ_BHYL01000151.1"/>
</dbReference>
<evidence type="ECO:0000313" key="1">
    <source>
        <dbReference type="EMBL" id="GCD20458.1"/>
    </source>
</evidence>
<name>A0A401V0J5_9CELL</name>
<evidence type="ECO:0000313" key="2">
    <source>
        <dbReference type="Proteomes" id="UP000288246"/>
    </source>
</evidence>
<organism evidence="1 2">
    <name type="scientific">Cellulomonas algicola</name>
    <dbReference type="NCBI Taxonomy" id="2071633"/>
    <lineage>
        <taxon>Bacteria</taxon>
        <taxon>Bacillati</taxon>
        <taxon>Actinomycetota</taxon>
        <taxon>Actinomycetes</taxon>
        <taxon>Micrococcales</taxon>
        <taxon>Cellulomonadaceae</taxon>
        <taxon>Cellulomonas</taxon>
    </lineage>
</organism>
<accession>A0A401V0J5</accession>
<gene>
    <name evidence="1" type="ORF">CTKZ_20200</name>
</gene>
<comment type="caution">
    <text evidence="1">The sequence shown here is derived from an EMBL/GenBank/DDBJ whole genome shotgun (WGS) entry which is preliminary data.</text>
</comment>